<feature type="non-terminal residue" evidence="2">
    <location>
        <position position="1"/>
    </location>
</feature>
<dbReference type="SUPFAM" id="SSF81271">
    <property type="entry name" value="TGS-like"/>
    <property type="match status" value="1"/>
</dbReference>
<proteinExistence type="predicted"/>
<sequence>LLVDGSTAKDLATIIHADIAKGFLHAIDCKTKQRIGAEHKLKNGDVVKIVSTLSRG</sequence>
<dbReference type="EMBL" id="LAZR01033854">
    <property type="protein sequence ID" value="KKL46924.1"/>
    <property type="molecule type" value="Genomic_DNA"/>
</dbReference>
<organism evidence="2">
    <name type="scientific">marine sediment metagenome</name>
    <dbReference type="NCBI Taxonomy" id="412755"/>
    <lineage>
        <taxon>unclassified sequences</taxon>
        <taxon>metagenomes</taxon>
        <taxon>ecological metagenomes</taxon>
    </lineage>
</organism>
<reference evidence="2" key="1">
    <citation type="journal article" date="2015" name="Nature">
        <title>Complex archaea that bridge the gap between prokaryotes and eukaryotes.</title>
        <authorList>
            <person name="Spang A."/>
            <person name="Saw J.H."/>
            <person name="Jorgensen S.L."/>
            <person name="Zaremba-Niedzwiedzka K."/>
            <person name="Martijn J."/>
            <person name="Lind A.E."/>
            <person name="van Eijk R."/>
            <person name="Schleper C."/>
            <person name="Guy L."/>
            <person name="Ettema T.J."/>
        </authorList>
    </citation>
    <scope>NUCLEOTIDE SEQUENCE</scope>
</reference>
<dbReference type="InterPro" id="IPR012675">
    <property type="entry name" value="Beta-grasp_dom_sf"/>
</dbReference>
<accession>A0A0F9CCX5</accession>
<gene>
    <name evidence="2" type="ORF">LCGC14_2340720</name>
</gene>
<dbReference type="InterPro" id="IPR012676">
    <property type="entry name" value="TGS-like"/>
</dbReference>
<dbReference type="AlphaFoldDB" id="A0A0F9CCX5"/>
<evidence type="ECO:0000313" key="2">
    <source>
        <dbReference type="EMBL" id="KKL46924.1"/>
    </source>
</evidence>
<comment type="caution">
    <text evidence="2">The sequence shown here is derived from an EMBL/GenBank/DDBJ whole genome shotgun (WGS) entry which is preliminary data.</text>
</comment>
<protein>
    <recommendedName>
        <fullName evidence="1">TGS domain-containing protein</fullName>
    </recommendedName>
</protein>
<dbReference type="InterPro" id="IPR004095">
    <property type="entry name" value="TGS"/>
</dbReference>
<feature type="domain" description="TGS" evidence="1">
    <location>
        <begin position="4"/>
        <end position="50"/>
    </location>
</feature>
<dbReference type="Gene3D" id="3.10.20.30">
    <property type="match status" value="1"/>
</dbReference>
<evidence type="ECO:0000259" key="1">
    <source>
        <dbReference type="Pfam" id="PF02824"/>
    </source>
</evidence>
<name>A0A0F9CCX5_9ZZZZ</name>
<dbReference type="Pfam" id="PF02824">
    <property type="entry name" value="TGS"/>
    <property type="match status" value="1"/>
</dbReference>